<protein>
    <recommendedName>
        <fullName evidence="3">thioredoxin-dependent peroxiredoxin</fullName>
        <ecNumber evidence="3">1.11.1.24</ecNumber>
    </recommendedName>
    <alternativeName>
        <fullName evidence="9">Thioredoxin peroxidase</fullName>
    </alternativeName>
    <alternativeName>
        <fullName evidence="11">Thioredoxin-dependent peroxiredoxin Bcp</fullName>
    </alternativeName>
</protein>
<keyword evidence="8" id="KW-0676">Redox-active center</keyword>
<comment type="subunit">
    <text evidence="2">Monomer.</text>
</comment>
<sequence>MLQPGQIAPNFSCVDADMELIKLADYKGLANVVLYFYKRDSAPSCLQENIEFSDLAADFAALDTVLFGVSRDDCLSHAAFRDQHGINIRLLADKDAVVCHKYCILHDRIIDGVSRKSALRSTFIIDKQGIVRHALYDVASKGHAQQVLALVKQL</sequence>
<feature type="domain" description="Thioredoxin" evidence="14">
    <location>
        <begin position="2"/>
        <end position="154"/>
    </location>
</feature>
<keyword evidence="6" id="KW-0560">Oxidoreductase</keyword>
<evidence type="ECO:0000256" key="1">
    <source>
        <dbReference type="ARBA" id="ARBA00003330"/>
    </source>
</evidence>
<dbReference type="PIRSF" id="PIRSF000239">
    <property type="entry name" value="AHPC"/>
    <property type="match status" value="1"/>
</dbReference>
<comment type="similarity">
    <text evidence="10">Belongs to the peroxiredoxin family. BCP/PrxQ subfamily.</text>
</comment>
<evidence type="ECO:0000313" key="15">
    <source>
        <dbReference type="EMBL" id="GCB02189.1"/>
    </source>
</evidence>
<dbReference type="InterPro" id="IPR000866">
    <property type="entry name" value="AhpC/TSA"/>
</dbReference>
<dbReference type="RefSeq" id="WP_124705936.1">
    <property type="nucleotide sequence ID" value="NZ_BGOW01000036.1"/>
</dbReference>
<accession>A0A401JZQ9</accession>
<dbReference type="OrthoDB" id="9812811at2"/>
<keyword evidence="4 15" id="KW-0575">Peroxidase</keyword>
<dbReference type="PANTHER" id="PTHR42801:SF4">
    <property type="entry name" value="AHPC_TSA FAMILY PROTEIN"/>
    <property type="match status" value="1"/>
</dbReference>
<dbReference type="PROSITE" id="PS51352">
    <property type="entry name" value="THIOREDOXIN_2"/>
    <property type="match status" value="1"/>
</dbReference>
<gene>
    <name evidence="15" type="ORF">SFMTTN_3009</name>
</gene>
<feature type="active site" description="Cysteine sulfenic acid (-SOH) intermediate; for peroxidase activity" evidence="13">
    <location>
        <position position="45"/>
    </location>
</feature>
<proteinExistence type="inferred from homology"/>
<keyword evidence="5" id="KW-0049">Antioxidant</keyword>
<evidence type="ECO:0000259" key="14">
    <source>
        <dbReference type="PROSITE" id="PS51352"/>
    </source>
</evidence>
<name>A0A401JZQ9_9PROT</name>
<dbReference type="GO" id="GO:0045454">
    <property type="term" value="P:cell redox homeostasis"/>
    <property type="evidence" value="ECO:0007669"/>
    <property type="project" value="TreeGrafter"/>
</dbReference>
<dbReference type="SUPFAM" id="SSF52833">
    <property type="entry name" value="Thioredoxin-like"/>
    <property type="match status" value="1"/>
</dbReference>
<evidence type="ECO:0000256" key="5">
    <source>
        <dbReference type="ARBA" id="ARBA00022862"/>
    </source>
</evidence>
<dbReference type="EC" id="1.11.1.24" evidence="3"/>
<evidence type="ECO:0000256" key="8">
    <source>
        <dbReference type="ARBA" id="ARBA00023284"/>
    </source>
</evidence>
<reference evidence="15 16" key="1">
    <citation type="journal article" date="2019" name="Front. Microbiol.">
        <title>Genomes of Neutrophilic Sulfur-Oxidizing Chemolithoautotrophs Representing 9 Proteobacterial Species From 8 Genera.</title>
        <authorList>
            <person name="Watanabe T."/>
            <person name="Kojima H."/>
            <person name="Umezawa K."/>
            <person name="Hori C."/>
            <person name="Takasuka T.E."/>
            <person name="Kato Y."/>
            <person name="Fukui M."/>
        </authorList>
    </citation>
    <scope>NUCLEOTIDE SEQUENCE [LARGE SCALE GENOMIC DNA]</scope>
    <source>
        <strain evidence="15 16">TTN</strain>
    </source>
</reference>
<evidence type="ECO:0000256" key="10">
    <source>
        <dbReference type="ARBA" id="ARBA00038489"/>
    </source>
</evidence>
<dbReference type="InterPro" id="IPR050924">
    <property type="entry name" value="Peroxiredoxin_BCP/PrxQ"/>
</dbReference>
<evidence type="ECO:0000256" key="4">
    <source>
        <dbReference type="ARBA" id="ARBA00022559"/>
    </source>
</evidence>
<dbReference type="InterPro" id="IPR013766">
    <property type="entry name" value="Thioredoxin_domain"/>
</dbReference>
<dbReference type="CDD" id="cd03017">
    <property type="entry name" value="PRX_BCP"/>
    <property type="match status" value="1"/>
</dbReference>
<dbReference type="Gene3D" id="3.40.30.10">
    <property type="entry name" value="Glutaredoxin"/>
    <property type="match status" value="1"/>
</dbReference>
<evidence type="ECO:0000256" key="7">
    <source>
        <dbReference type="ARBA" id="ARBA00023157"/>
    </source>
</evidence>
<dbReference type="Pfam" id="PF00578">
    <property type="entry name" value="AhpC-TSA"/>
    <property type="match status" value="1"/>
</dbReference>
<dbReference type="Proteomes" id="UP000286806">
    <property type="component" value="Unassembled WGS sequence"/>
</dbReference>
<evidence type="ECO:0000256" key="6">
    <source>
        <dbReference type="ARBA" id="ARBA00023002"/>
    </source>
</evidence>
<dbReference type="GO" id="GO:0008379">
    <property type="term" value="F:thioredoxin peroxidase activity"/>
    <property type="evidence" value="ECO:0007669"/>
    <property type="project" value="TreeGrafter"/>
</dbReference>
<organism evidence="15 16">
    <name type="scientific">Sulfuriferula multivorans</name>
    <dbReference type="NCBI Taxonomy" id="1559896"/>
    <lineage>
        <taxon>Bacteria</taxon>
        <taxon>Pseudomonadati</taxon>
        <taxon>Pseudomonadota</taxon>
        <taxon>Betaproteobacteria</taxon>
        <taxon>Nitrosomonadales</taxon>
        <taxon>Sulfuricellaceae</taxon>
        <taxon>Sulfuriferula</taxon>
    </lineage>
</organism>
<keyword evidence="16" id="KW-1185">Reference proteome</keyword>
<comment type="catalytic activity">
    <reaction evidence="12">
        <text>a hydroperoxide + [thioredoxin]-dithiol = an alcohol + [thioredoxin]-disulfide + H2O</text>
        <dbReference type="Rhea" id="RHEA:62620"/>
        <dbReference type="Rhea" id="RHEA-COMP:10698"/>
        <dbReference type="Rhea" id="RHEA-COMP:10700"/>
        <dbReference type="ChEBI" id="CHEBI:15377"/>
        <dbReference type="ChEBI" id="CHEBI:29950"/>
        <dbReference type="ChEBI" id="CHEBI:30879"/>
        <dbReference type="ChEBI" id="CHEBI:35924"/>
        <dbReference type="ChEBI" id="CHEBI:50058"/>
        <dbReference type="EC" id="1.11.1.24"/>
    </reaction>
</comment>
<dbReference type="EMBL" id="BGOW01000036">
    <property type="protein sequence ID" value="GCB02189.1"/>
    <property type="molecule type" value="Genomic_DNA"/>
</dbReference>
<evidence type="ECO:0000256" key="11">
    <source>
        <dbReference type="ARBA" id="ARBA00042639"/>
    </source>
</evidence>
<keyword evidence="7" id="KW-1015">Disulfide bond</keyword>
<dbReference type="AlphaFoldDB" id="A0A401JZQ9"/>
<comment type="caution">
    <text evidence="15">The sequence shown here is derived from an EMBL/GenBank/DDBJ whole genome shotgun (WGS) entry which is preliminary data.</text>
</comment>
<evidence type="ECO:0000256" key="13">
    <source>
        <dbReference type="PIRSR" id="PIRSR000239-1"/>
    </source>
</evidence>
<evidence type="ECO:0000313" key="16">
    <source>
        <dbReference type="Proteomes" id="UP000286806"/>
    </source>
</evidence>
<dbReference type="GO" id="GO:0034599">
    <property type="term" value="P:cellular response to oxidative stress"/>
    <property type="evidence" value="ECO:0007669"/>
    <property type="project" value="TreeGrafter"/>
</dbReference>
<dbReference type="GO" id="GO:0005737">
    <property type="term" value="C:cytoplasm"/>
    <property type="evidence" value="ECO:0007669"/>
    <property type="project" value="TreeGrafter"/>
</dbReference>
<evidence type="ECO:0000256" key="2">
    <source>
        <dbReference type="ARBA" id="ARBA00011245"/>
    </source>
</evidence>
<evidence type="ECO:0000256" key="9">
    <source>
        <dbReference type="ARBA" id="ARBA00032824"/>
    </source>
</evidence>
<evidence type="ECO:0000256" key="12">
    <source>
        <dbReference type="ARBA" id="ARBA00049091"/>
    </source>
</evidence>
<evidence type="ECO:0000256" key="3">
    <source>
        <dbReference type="ARBA" id="ARBA00013017"/>
    </source>
</evidence>
<dbReference type="PANTHER" id="PTHR42801">
    <property type="entry name" value="THIOREDOXIN-DEPENDENT PEROXIDE REDUCTASE"/>
    <property type="match status" value="1"/>
</dbReference>
<dbReference type="InterPro" id="IPR024706">
    <property type="entry name" value="Peroxiredoxin_AhpC-typ"/>
</dbReference>
<dbReference type="InterPro" id="IPR036249">
    <property type="entry name" value="Thioredoxin-like_sf"/>
</dbReference>
<comment type="function">
    <text evidence="1">Thiol-specific peroxidase that catalyzes the reduction of hydrogen peroxide and organic hydroperoxides to water and alcohols, respectively. Plays a role in cell protection against oxidative stress by detoxifying peroxides and as sensor of hydrogen peroxide-mediated signaling events.</text>
</comment>